<dbReference type="InterPro" id="IPR036388">
    <property type="entry name" value="WH-like_DNA-bd_sf"/>
</dbReference>
<dbReference type="AlphaFoldDB" id="A0A7H0IQN7"/>
<dbReference type="PANTHER" id="PTHR43712:SF2">
    <property type="entry name" value="O-METHYLTRANSFERASE CICE"/>
    <property type="match status" value="1"/>
</dbReference>
<accession>A0A7H0IQN7</accession>
<protein>
    <submittedName>
        <fullName evidence="6">Uncharacterized protein</fullName>
    </submittedName>
</protein>
<dbReference type="SUPFAM" id="SSF53335">
    <property type="entry name" value="S-adenosyl-L-methionine-dependent methyltransferases"/>
    <property type="match status" value="1"/>
</dbReference>
<evidence type="ECO:0000259" key="5">
    <source>
        <dbReference type="Pfam" id="PF08100"/>
    </source>
</evidence>
<dbReference type="Gene3D" id="1.10.287.1350">
    <property type="match status" value="1"/>
</dbReference>
<dbReference type="InterPro" id="IPR012967">
    <property type="entry name" value="COMT_dimerisation"/>
</dbReference>
<dbReference type="InterPro" id="IPR029063">
    <property type="entry name" value="SAM-dependent_MTases_sf"/>
</dbReference>
<name>A0A7H0IQN7_9ACTN</name>
<dbReference type="Pfam" id="PF00891">
    <property type="entry name" value="Methyltransf_2"/>
    <property type="match status" value="1"/>
</dbReference>
<gene>
    <name evidence="6" type="ORF">IAG44_40650</name>
</gene>
<evidence type="ECO:0000313" key="7">
    <source>
        <dbReference type="Proteomes" id="UP000516052"/>
    </source>
</evidence>
<feature type="domain" description="O-methyltransferase C-terminal" evidence="4">
    <location>
        <begin position="110"/>
        <end position="315"/>
    </location>
</feature>
<dbReference type="Gene3D" id="3.40.50.150">
    <property type="entry name" value="Vaccinia Virus protein VP39"/>
    <property type="match status" value="1"/>
</dbReference>
<reference evidence="6 7" key="1">
    <citation type="submission" date="2020-08" db="EMBL/GenBank/DDBJ databases">
        <title>A novel species.</title>
        <authorList>
            <person name="Gao J."/>
        </authorList>
    </citation>
    <scope>NUCLEOTIDE SEQUENCE [LARGE SCALE GENOMIC DNA]</scope>
    <source>
        <strain evidence="6 7">CRXT-G-22</strain>
    </source>
</reference>
<dbReference type="EMBL" id="CP060828">
    <property type="protein sequence ID" value="QNP75103.1"/>
    <property type="molecule type" value="Genomic_DNA"/>
</dbReference>
<organism evidence="6 7">
    <name type="scientific">Streptomyces roseirectus</name>
    <dbReference type="NCBI Taxonomy" id="2768066"/>
    <lineage>
        <taxon>Bacteria</taxon>
        <taxon>Bacillati</taxon>
        <taxon>Actinomycetota</taxon>
        <taxon>Actinomycetes</taxon>
        <taxon>Kitasatosporales</taxon>
        <taxon>Streptomycetaceae</taxon>
        <taxon>Streptomyces</taxon>
    </lineage>
</organism>
<evidence type="ECO:0000256" key="2">
    <source>
        <dbReference type="ARBA" id="ARBA00022679"/>
    </source>
</evidence>
<dbReference type="GO" id="GO:0032259">
    <property type="term" value="P:methylation"/>
    <property type="evidence" value="ECO:0007669"/>
    <property type="project" value="UniProtKB-KW"/>
</dbReference>
<dbReference type="PROSITE" id="PS51683">
    <property type="entry name" value="SAM_OMT_II"/>
    <property type="match status" value="1"/>
</dbReference>
<dbReference type="CDD" id="cd02440">
    <property type="entry name" value="AdoMet_MTases"/>
    <property type="match status" value="1"/>
</dbReference>
<evidence type="ECO:0000259" key="4">
    <source>
        <dbReference type="Pfam" id="PF00891"/>
    </source>
</evidence>
<dbReference type="KEGG" id="sroi:IAG44_40650"/>
<dbReference type="InterPro" id="IPR016461">
    <property type="entry name" value="COMT-like"/>
</dbReference>
<keyword evidence="2" id="KW-0808">Transferase</keyword>
<dbReference type="RefSeq" id="WP_187752024.1">
    <property type="nucleotide sequence ID" value="NZ_CP060828.1"/>
</dbReference>
<evidence type="ECO:0000313" key="6">
    <source>
        <dbReference type="EMBL" id="QNP75103.1"/>
    </source>
</evidence>
<dbReference type="Gene3D" id="1.10.10.10">
    <property type="entry name" value="Winged helix-like DNA-binding domain superfamily/Winged helix DNA-binding domain"/>
    <property type="match status" value="1"/>
</dbReference>
<sequence>MTHAQHADPRHLGVLQNGHITTQLIAAAVRLGIHDRLGDDLVADRRLSELTGIELPLLRRFLPALVGLDLVEEAEPHRYRNTALGALLRRDTGSAYGHGLMAGGVYYEAWAGLDYSLRTGKSAFEHRLGESLWDRFASDEEVGAAYARTTRWNTQREMDEILAHYAFPETGVIADLGAGDGSLTAALLERHPGLRAIVMEQPAVIDHTRESLTERGFADRCEFVGGDIGAGVPAGADLYLMKSVLHHFTDDEVVNALRVCGAELTGRAKALVLERTFDTSDMLRSAIRDLTMLVLLGSRDREPEAYTELVEKAGLKVLVNEVGPNGLVVLEVGP</sequence>
<evidence type="ECO:0000256" key="3">
    <source>
        <dbReference type="ARBA" id="ARBA00022691"/>
    </source>
</evidence>
<keyword evidence="1" id="KW-0489">Methyltransferase</keyword>
<keyword evidence="7" id="KW-1185">Reference proteome</keyword>
<keyword evidence="3" id="KW-0949">S-adenosyl-L-methionine</keyword>
<proteinExistence type="predicted"/>
<dbReference type="GO" id="GO:0008171">
    <property type="term" value="F:O-methyltransferase activity"/>
    <property type="evidence" value="ECO:0007669"/>
    <property type="project" value="InterPro"/>
</dbReference>
<evidence type="ECO:0000256" key="1">
    <source>
        <dbReference type="ARBA" id="ARBA00022603"/>
    </source>
</evidence>
<dbReference type="GO" id="GO:0046983">
    <property type="term" value="F:protein dimerization activity"/>
    <property type="evidence" value="ECO:0007669"/>
    <property type="project" value="InterPro"/>
</dbReference>
<dbReference type="SUPFAM" id="SSF46785">
    <property type="entry name" value="Winged helix' DNA-binding domain"/>
    <property type="match status" value="1"/>
</dbReference>
<dbReference type="InterPro" id="IPR036390">
    <property type="entry name" value="WH_DNA-bd_sf"/>
</dbReference>
<dbReference type="PANTHER" id="PTHR43712">
    <property type="entry name" value="PUTATIVE (AFU_ORTHOLOGUE AFUA_4G14580)-RELATED"/>
    <property type="match status" value="1"/>
</dbReference>
<dbReference type="Pfam" id="PF08100">
    <property type="entry name" value="Dimerisation"/>
    <property type="match status" value="1"/>
</dbReference>
<dbReference type="InterPro" id="IPR001077">
    <property type="entry name" value="COMT_C"/>
</dbReference>
<feature type="domain" description="O-methyltransferase dimerisation" evidence="5">
    <location>
        <begin position="15"/>
        <end position="88"/>
    </location>
</feature>
<dbReference type="Proteomes" id="UP000516052">
    <property type="component" value="Chromosome"/>
</dbReference>